<feature type="region of interest" description="Disordered" evidence="1">
    <location>
        <begin position="1"/>
        <end position="109"/>
    </location>
</feature>
<feature type="compositionally biased region" description="Low complexity" evidence="1">
    <location>
        <begin position="257"/>
        <end position="276"/>
    </location>
</feature>
<keyword evidence="3" id="KW-1185">Reference proteome</keyword>
<comment type="caution">
    <text evidence="2">The sequence shown here is derived from an EMBL/GenBank/DDBJ whole genome shotgun (WGS) entry which is preliminary data.</text>
</comment>
<protein>
    <submittedName>
        <fullName evidence="2">Uncharacterized protein</fullName>
    </submittedName>
</protein>
<name>A0ABQ7G8G5_DUNSA</name>
<evidence type="ECO:0000256" key="1">
    <source>
        <dbReference type="SAM" id="MobiDB-lite"/>
    </source>
</evidence>
<feature type="region of interest" description="Disordered" evidence="1">
    <location>
        <begin position="252"/>
        <end position="325"/>
    </location>
</feature>
<feature type="compositionally biased region" description="Polar residues" evidence="1">
    <location>
        <begin position="302"/>
        <end position="313"/>
    </location>
</feature>
<feature type="compositionally biased region" description="Polar residues" evidence="1">
    <location>
        <begin position="47"/>
        <end position="56"/>
    </location>
</feature>
<evidence type="ECO:0000313" key="3">
    <source>
        <dbReference type="Proteomes" id="UP000815325"/>
    </source>
</evidence>
<dbReference type="Proteomes" id="UP000815325">
    <property type="component" value="Unassembled WGS sequence"/>
</dbReference>
<proteinExistence type="predicted"/>
<feature type="non-terminal residue" evidence="2">
    <location>
        <position position="1"/>
    </location>
</feature>
<organism evidence="2 3">
    <name type="scientific">Dunaliella salina</name>
    <name type="common">Green alga</name>
    <name type="synonym">Protococcus salinus</name>
    <dbReference type="NCBI Taxonomy" id="3046"/>
    <lineage>
        <taxon>Eukaryota</taxon>
        <taxon>Viridiplantae</taxon>
        <taxon>Chlorophyta</taxon>
        <taxon>core chlorophytes</taxon>
        <taxon>Chlorophyceae</taxon>
        <taxon>CS clade</taxon>
        <taxon>Chlamydomonadales</taxon>
        <taxon>Dunaliellaceae</taxon>
        <taxon>Dunaliella</taxon>
    </lineage>
</organism>
<sequence>PWDPQLHTPRGSSRHIQSRAAREGSFASIARSSPSITHPDFPHPRQHSTTSGTSSGLRPHLFAPPLQAIGNSGYDTRVPAHGSCRSHAQSRGEGEGPTVPLSSSPQMGAGIGLAGLYGSSSGASDAGSLVCRSLTSHVEEGQGEGVLLQARQGRTVGSPVQLRAQPGQIKPGSDDSPPHIRGPNTLNQGTTGQGVVGLKLGADGVLSHPEQALEMVPRSNRVLDRVASNAERSQRANSVSASQWLCAGQDGPVLLDGQSQRSRGGSSGSSGLSRGAQGIGAGLQQEQQQHHHQQQQQQQQQLTGRDGQSSNQGVLCGGSSCRRRG</sequence>
<dbReference type="EMBL" id="MU069995">
    <property type="protein sequence ID" value="KAF5830904.1"/>
    <property type="molecule type" value="Genomic_DNA"/>
</dbReference>
<feature type="region of interest" description="Disordered" evidence="1">
    <location>
        <begin position="152"/>
        <end position="194"/>
    </location>
</feature>
<gene>
    <name evidence="2" type="ORF">DUNSADRAFT_13892</name>
</gene>
<reference evidence="2" key="1">
    <citation type="submission" date="2017-08" db="EMBL/GenBank/DDBJ databases">
        <authorList>
            <person name="Polle J.E."/>
            <person name="Barry K."/>
            <person name="Cushman J."/>
            <person name="Schmutz J."/>
            <person name="Tran D."/>
            <person name="Hathwaick L.T."/>
            <person name="Yim W.C."/>
            <person name="Jenkins J."/>
            <person name="Mckie-Krisberg Z.M."/>
            <person name="Prochnik S."/>
            <person name="Lindquist E."/>
            <person name="Dockter R.B."/>
            <person name="Adam C."/>
            <person name="Molina H."/>
            <person name="Bunkerborg J."/>
            <person name="Jin E."/>
            <person name="Buchheim M."/>
            <person name="Magnuson J."/>
        </authorList>
    </citation>
    <scope>NUCLEOTIDE SEQUENCE</scope>
    <source>
        <strain evidence="2">CCAP 19/18</strain>
    </source>
</reference>
<accession>A0ABQ7G8G5</accession>
<evidence type="ECO:0000313" key="2">
    <source>
        <dbReference type="EMBL" id="KAF5830904.1"/>
    </source>
</evidence>